<protein>
    <submittedName>
        <fullName evidence="1">Uncharacterized protein</fullName>
    </submittedName>
</protein>
<comment type="caution">
    <text evidence="1">The sequence shown here is derived from an EMBL/GenBank/DDBJ whole genome shotgun (WGS) entry which is preliminary data.</text>
</comment>
<gene>
    <name evidence="1" type="ORF">LCGC14_0782410</name>
</gene>
<reference evidence="1" key="1">
    <citation type="journal article" date="2015" name="Nature">
        <title>Complex archaea that bridge the gap between prokaryotes and eukaryotes.</title>
        <authorList>
            <person name="Spang A."/>
            <person name="Saw J.H."/>
            <person name="Jorgensen S.L."/>
            <person name="Zaremba-Niedzwiedzka K."/>
            <person name="Martijn J."/>
            <person name="Lind A.E."/>
            <person name="van Eijk R."/>
            <person name="Schleper C."/>
            <person name="Guy L."/>
            <person name="Ettema T.J."/>
        </authorList>
    </citation>
    <scope>NUCLEOTIDE SEQUENCE</scope>
</reference>
<accession>A0A0F9PVA3</accession>
<dbReference type="EMBL" id="LAZR01002030">
    <property type="protein sequence ID" value="KKN35550.1"/>
    <property type="molecule type" value="Genomic_DNA"/>
</dbReference>
<evidence type="ECO:0000313" key="1">
    <source>
        <dbReference type="EMBL" id="KKN35550.1"/>
    </source>
</evidence>
<sequence>MTTRMIDLPDHLRATEIYFIGSGTAGDLHSLCPALIDREKSDAEFDIALLFGSIQAARQYQSVYPSLRGLDIFQATIDEMIDIFDGEVEHFHFMVKE</sequence>
<proteinExistence type="predicted"/>
<organism evidence="1">
    <name type="scientific">marine sediment metagenome</name>
    <dbReference type="NCBI Taxonomy" id="412755"/>
    <lineage>
        <taxon>unclassified sequences</taxon>
        <taxon>metagenomes</taxon>
        <taxon>ecological metagenomes</taxon>
    </lineage>
</organism>
<dbReference type="AlphaFoldDB" id="A0A0F9PVA3"/>
<name>A0A0F9PVA3_9ZZZZ</name>